<dbReference type="Gene3D" id="3.40.50.620">
    <property type="entry name" value="HUPs"/>
    <property type="match status" value="1"/>
</dbReference>
<dbReference type="PROSITE" id="PS51278">
    <property type="entry name" value="GATASE_TYPE_2"/>
    <property type="match status" value="1"/>
</dbReference>
<organism evidence="13 14">
    <name type="scientific">Candidatus Merdibacter merdavium</name>
    <dbReference type="NCBI Taxonomy" id="2838692"/>
    <lineage>
        <taxon>Bacteria</taxon>
        <taxon>Bacillati</taxon>
        <taxon>Bacillota</taxon>
        <taxon>Erysipelotrichia</taxon>
        <taxon>Erysipelotrichales</taxon>
        <taxon>Erysipelotrichaceae</taxon>
        <taxon>Merdibacter</taxon>
    </lineage>
</organism>
<dbReference type="InterPro" id="IPR014729">
    <property type="entry name" value="Rossmann-like_a/b/a_fold"/>
</dbReference>
<evidence type="ECO:0000259" key="12">
    <source>
        <dbReference type="PROSITE" id="PS51278"/>
    </source>
</evidence>
<dbReference type="PANTHER" id="PTHR43284">
    <property type="entry name" value="ASPARAGINE SYNTHETASE (GLUTAMINE-HYDROLYZING)"/>
    <property type="match status" value="1"/>
</dbReference>
<keyword evidence="6 9" id="KW-0061">Asparagine biosynthesis</keyword>
<reference evidence="13" key="2">
    <citation type="submission" date="2021-04" db="EMBL/GenBank/DDBJ databases">
        <authorList>
            <person name="Gilroy R."/>
        </authorList>
    </citation>
    <scope>NUCLEOTIDE SEQUENCE</scope>
    <source>
        <strain evidence="13">CHK187-11901</strain>
    </source>
</reference>
<dbReference type="GO" id="GO:0005829">
    <property type="term" value="C:cytosol"/>
    <property type="evidence" value="ECO:0007669"/>
    <property type="project" value="TreeGrafter"/>
</dbReference>
<evidence type="ECO:0000256" key="4">
    <source>
        <dbReference type="ARBA" id="ARBA00022741"/>
    </source>
</evidence>
<feature type="binding site" evidence="10">
    <location>
        <begin position="373"/>
        <end position="374"/>
    </location>
    <ligand>
        <name>ATP</name>
        <dbReference type="ChEBI" id="CHEBI:30616"/>
    </ligand>
</feature>
<proteinExistence type="inferred from homology"/>
<keyword evidence="13" id="KW-0436">Ligase</keyword>
<accession>A0A9D2SU71</accession>
<evidence type="ECO:0000256" key="6">
    <source>
        <dbReference type="ARBA" id="ARBA00022888"/>
    </source>
</evidence>
<keyword evidence="7 9" id="KW-0315">Glutamine amidotransferase</keyword>
<evidence type="ECO:0000256" key="1">
    <source>
        <dbReference type="ARBA" id="ARBA00005187"/>
    </source>
</evidence>
<evidence type="ECO:0000256" key="8">
    <source>
        <dbReference type="ARBA" id="ARBA00048741"/>
    </source>
</evidence>
<dbReference type="CDD" id="cd01991">
    <property type="entry name" value="Asn_synthase_B_C"/>
    <property type="match status" value="1"/>
</dbReference>
<dbReference type="NCBIfam" id="TIGR01536">
    <property type="entry name" value="asn_synth_AEB"/>
    <property type="match status" value="1"/>
</dbReference>
<feature type="domain" description="Glutamine amidotransferase type-2" evidence="12">
    <location>
        <begin position="2"/>
        <end position="213"/>
    </location>
</feature>
<protein>
    <recommendedName>
        <fullName evidence="3">asparagine synthase (glutamine-hydrolyzing)</fullName>
        <ecNumber evidence="3">6.3.5.4</ecNumber>
    </recommendedName>
</protein>
<dbReference type="EMBL" id="DWWM01000010">
    <property type="protein sequence ID" value="HJC35893.1"/>
    <property type="molecule type" value="Genomic_DNA"/>
</dbReference>
<dbReference type="InterPro" id="IPR051786">
    <property type="entry name" value="ASN_synthetase/amidase"/>
</dbReference>
<dbReference type="InterPro" id="IPR006426">
    <property type="entry name" value="Asn_synth_AEB"/>
</dbReference>
<dbReference type="Pfam" id="PF13537">
    <property type="entry name" value="GATase_7"/>
    <property type="match status" value="1"/>
</dbReference>
<keyword evidence="9" id="KW-0028">Amino-acid biosynthesis</keyword>
<keyword evidence="5 10" id="KW-0067">ATP-binding</keyword>
<dbReference type="SUPFAM" id="SSF52402">
    <property type="entry name" value="Adenine nucleotide alpha hydrolases-like"/>
    <property type="match status" value="1"/>
</dbReference>
<evidence type="ECO:0000313" key="13">
    <source>
        <dbReference type="EMBL" id="HJC35893.1"/>
    </source>
</evidence>
<dbReference type="PIRSF" id="PIRSF001589">
    <property type="entry name" value="Asn_synthetase_glu-h"/>
    <property type="match status" value="1"/>
</dbReference>
<evidence type="ECO:0000256" key="2">
    <source>
        <dbReference type="ARBA" id="ARBA00005752"/>
    </source>
</evidence>
<comment type="pathway">
    <text evidence="1">Amino-acid biosynthesis; L-asparagine biosynthesis; L-asparagine from L-aspartate (L-Gln route): step 1/1.</text>
</comment>
<gene>
    <name evidence="13" type="primary">asnB</name>
    <name evidence="13" type="ORF">H9702_02030</name>
</gene>
<dbReference type="SUPFAM" id="SSF56235">
    <property type="entry name" value="N-terminal nucleophile aminohydrolases (Ntn hydrolases)"/>
    <property type="match status" value="1"/>
</dbReference>
<feature type="site" description="Important for beta-aspartyl-AMP intermediate formation" evidence="11">
    <location>
        <position position="375"/>
    </location>
</feature>
<evidence type="ECO:0000313" key="14">
    <source>
        <dbReference type="Proteomes" id="UP000823896"/>
    </source>
</evidence>
<evidence type="ECO:0000256" key="7">
    <source>
        <dbReference type="ARBA" id="ARBA00022962"/>
    </source>
</evidence>
<dbReference type="CDD" id="cd00712">
    <property type="entry name" value="AsnB"/>
    <property type="match status" value="1"/>
</dbReference>
<dbReference type="InterPro" id="IPR029055">
    <property type="entry name" value="Ntn_hydrolases_N"/>
</dbReference>
<dbReference type="InterPro" id="IPR033738">
    <property type="entry name" value="AsnB_N"/>
</dbReference>
<sequence>MCGIAGIVDYEKERQTMGWESLKAMQDTMRRRGPDQKGIWRSRFVALVHARLSIIDPDHGLQPMHMKESCIVYNGELYNADELRKELQAAGFSFRTSCDTEVVLAAYLQWHEHCVERFNGIFAFALWDDWRKELFIARDPMGVKPLFYTWHETTFLFGSEIKTLLAHPLVEPRVRREGLLQLMLLGPGRIPGDGVFADIQELRPGCCGFVDVYGLHSWEYAPLKDRHHEQDLETTVGVVRELLLDAIHRQLQADVPVGTFLSGGLDSSIISAVAAKAFASQGKVLHTFSLDYEDNEKYFHSTKFQPDADTKYMQLMADQLHSEHHLIILKPEDVAQALYEAVEARDLPGMADVDSSLLLFCRQIRRHVKVALSGECADELFGGYPWFRDPQVRSRYGFPWAQTTAYRSTFIRPEILQGQDADAYVSSWYQKSIDATDCVADIDPGERRMREMVRLNMKWFMQTLLDRKDRMSMHESLEVRVPFCDVRLASYLYSIPWEMKDYRGYEKGLLREAVKGLLPDAVLWRKKSPYPKTWHPRYRACVSAMMREVLADAKAPLFEVVRKERVEQLLEEERSIPWYGQLMTTPQTIAYLLQLDHWLRHYHVQII</sequence>
<dbReference type="Proteomes" id="UP000823896">
    <property type="component" value="Unassembled WGS sequence"/>
</dbReference>
<dbReference type="PANTHER" id="PTHR43284:SF1">
    <property type="entry name" value="ASPARAGINE SYNTHETASE"/>
    <property type="match status" value="1"/>
</dbReference>
<comment type="similarity">
    <text evidence="2">Belongs to the asparagine synthetase family.</text>
</comment>
<reference evidence="13" key="1">
    <citation type="journal article" date="2021" name="PeerJ">
        <title>Extensive microbial diversity within the chicken gut microbiome revealed by metagenomics and culture.</title>
        <authorList>
            <person name="Gilroy R."/>
            <person name="Ravi A."/>
            <person name="Getino M."/>
            <person name="Pursley I."/>
            <person name="Horton D.L."/>
            <person name="Alikhan N.F."/>
            <person name="Baker D."/>
            <person name="Gharbi K."/>
            <person name="Hall N."/>
            <person name="Watson M."/>
            <person name="Adriaenssens E.M."/>
            <person name="Foster-Nyarko E."/>
            <person name="Jarju S."/>
            <person name="Secka A."/>
            <person name="Antonio M."/>
            <person name="Oren A."/>
            <person name="Chaudhuri R.R."/>
            <person name="La Ragione R."/>
            <person name="Hildebrand F."/>
            <person name="Pallen M.J."/>
        </authorList>
    </citation>
    <scope>NUCLEOTIDE SEQUENCE</scope>
    <source>
        <strain evidence="13">CHK187-11901</strain>
    </source>
</reference>
<dbReference type="InterPro" id="IPR017932">
    <property type="entry name" value="GATase_2_dom"/>
</dbReference>
<comment type="catalytic activity">
    <reaction evidence="8">
        <text>L-aspartate + L-glutamine + ATP + H2O = L-asparagine + L-glutamate + AMP + diphosphate + H(+)</text>
        <dbReference type="Rhea" id="RHEA:12228"/>
        <dbReference type="ChEBI" id="CHEBI:15377"/>
        <dbReference type="ChEBI" id="CHEBI:15378"/>
        <dbReference type="ChEBI" id="CHEBI:29985"/>
        <dbReference type="ChEBI" id="CHEBI:29991"/>
        <dbReference type="ChEBI" id="CHEBI:30616"/>
        <dbReference type="ChEBI" id="CHEBI:33019"/>
        <dbReference type="ChEBI" id="CHEBI:58048"/>
        <dbReference type="ChEBI" id="CHEBI:58359"/>
        <dbReference type="ChEBI" id="CHEBI:456215"/>
        <dbReference type="EC" id="6.3.5.4"/>
    </reaction>
</comment>
<feature type="binding site" evidence="10">
    <location>
        <position position="99"/>
    </location>
    <ligand>
        <name>L-glutamine</name>
        <dbReference type="ChEBI" id="CHEBI:58359"/>
    </ligand>
</feature>
<dbReference type="InterPro" id="IPR001962">
    <property type="entry name" value="Asn_synthase"/>
</dbReference>
<dbReference type="GO" id="GO:0005524">
    <property type="term" value="F:ATP binding"/>
    <property type="evidence" value="ECO:0007669"/>
    <property type="project" value="UniProtKB-KW"/>
</dbReference>
<keyword evidence="4 10" id="KW-0547">Nucleotide-binding</keyword>
<dbReference type="GO" id="GO:0004066">
    <property type="term" value="F:asparagine synthase (glutamine-hydrolyzing) activity"/>
    <property type="evidence" value="ECO:0007669"/>
    <property type="project" value="UniProtKB-EC"/>
</dbReference>
<evidence type="ECO:0000256" key="9">
    <source>
        <dbReference type="PIRSR" id="PIRSR001589-1"/>
    </source>
</evidence>
<name>A0A9D2SU71_9FIRM</name>
<dbReference type="Pfam" id="PF00733">
    <property type="entry name" value="Asn_synthase"/>
    <property type="match status" value="1"/>
</dbReference>
<dbReference type="EC" id="6.3.5.4" evidence="3"/>
<evidence type="ECO:0000256" key="3">
    <source>
        <dbReference type="ARBA" id="ARBA00012737"/>
    </source>
</evidence>
<comment type="caution">
    <text evidence="13">The sequence shown here is derived from an EMBL/GenBank/DDBJ whole genome shotgun (WGS) entry which is preliminary data.</text>
</comment>
<feature type="active site" description="For GATase activity" evidence="9">
    <location>
        <position position="2"/>
    </location>
</feature>
<evidence type="ECO:0000256" key="11">
    <source>
        <dbReference type="PIRSR" id="PIRSR001589-3"/>
    </source>
</evidence>
<evidence type="ECO:0000256" key="10">
    <source>
        <dbReference type="PIRSR" id="PIRSR001589-2"/>
    </source>
</evidence>
<dbReference type="GO" id="GO:0006529">
    <property type="term" value="P:asparagine biosynthetic process"/>
    <property type="evidence" value="ECO:0007669"/>
    <property type="project" value="UniProtKB-KW"/>
</dbReference>
<evidence type="ECO:0000256" key="5">
    <source>
        <dbReference type="ARBA" id="ARBA00022840"/>
    </source>
</evidence>
<dbReference type="AlphaFoldDB" id="A0A9D2SU71"/>
<dbReference type="Gene3D" id="3.60.20.10">
    <property type="entry name" value="Glutamine Phosphoribosylpyrophosphate, subunit 1, domain 1"/>
    <property type="match status" value="1"/>
</dbReference>